<gene>
    <name evidence="1" type="ORF">ANN_27118</name>
</gene>
<reference evidence="1 2" key="1">
    <citation type="journal article" date="2022" name="Allergy">
        <title>Genome assembly and annotation of Periplaneta americana reveal a comprehensive cockroach allergen profile.</title>
        <authorList>
            <person name="Wang L."/>
            <person name="Xiong Q."/>
            <person name="Saelim N."/>
            <person name="Wang L."/>
            <person name="Nong W."/>
            <person name="Wan A.T."/>
            <person name="Shi M."/>
            <person name="Liu X."/>
            <person name="Cao Q."/>
            <person name="Hui J.H.L."/>
            <person name="Sookrung N."/>
            <person name="Leung T.F."/>
            <person name="Tungtrongchitr A."/>
            <person name="Tsui S.K.W."/>
        </authorList>
    </citation>
    <scope>NUCLEOTIDE SEQUENCE [LARGE SCALE GENOMIC DNA]</scope>
    <source>
        <strain evidence="1">PWHHKU_190912</strain>
    </source>
</reference>
<protein>
    <submittedName>
        <fullName evidence="1">Uncharacterized protein</fullName>
    </submittedName>
</protein>
<evidence type="ECO:0000313" key="2">
    <source>
        <dbReference type="Proteomes" id="UP001148838"/>
    </source>
</evidence>
<dbReference type="EMBL" id="JAJSOF020000040">
    <property type="protein sequence ID" value="KAJ4426304.1"/>
    <property type="molecule type" value="Genomic_DNA"/>
</dbReference>
<proteinExistence type="predicted"/>
<sequence length="147" mass="17953">MAVIYFRMLNEVLTHHKPDSWDSESYTNKRYKQVQVFGMEHSRVLEEFSSDLRSRVEAVYRVQNPYLYGRYKLRVEQLQLRNDNVYEEKWYHPIAEDDMNVVMEYNCDYRRYTNPSLAQYNSKKPRFYKTPEAAEESVPTPTRLWWC</sequence>
<comment type="caution">
    <text evidence="1">The sequence shown here is derived from an EMBL/GenBank/DDBJ whole genome shotgun (WGS) entry which is preliminary data.</text>
</comment>
<keyword evidence="2" id="KW-1185">Reference proteome</keyword>
<name>A0ABQ8RXB5_PERAM</name>
<organism evidence="1 2">
    <name type="scientific">Periplaneta americana</name>
    <name type="common">American cockroach</name>
    <name type="synonym">Blatta americana</name>
    <dbReference type="NCBI Taxonomy" id="6978"/>
    <lineage>
        <taxon>Eukaryota</taxon>
        <taxon>Metazoa</taxon>
        <taxon>Ecdysozoa</taxon>
        <taxon>Arthropoda</taxon>
        <taxon>Hexapoda</taxon>
        <taxon>Insecta</taxon>
        <taxon>Pterygota</taxon>
        <taxon>Neoptera</taxon>
        <taxon>Polyneoptera</taxon>
        <taxon>Dictyoptera</taxon>
        <taxon>Blattodea</taxon>
        <taxon>Blattoidea</taxon>
        <taxon>Blattidae</taxon>
        <taxon>Blattinae</taxon>
        <taxon>Periplaneta</taxon>
    </lineage>
</organism>
<dbReference type="Gene3D" id="3.90.228.10">
    <property type="match status" value="1"/>
</dbReference>
<dbReference type="Proteomes" id="UP001148838">
    <property type="component" value="Unassembled WGS sequence"/>
</dbReference>
<evidence type="ECO:0000313" key="1">
    <source>
        <dbReference type="EMBL" id="KAJ4426304.1"/>
    </source>
</evidence>
<accession>A0ABQ8RXB5</accession>